<dbReference type="GO" id="GO:0002151">
    <property type="term" value="F:G-quadruplex RNA binding"/>
    <property type="evidence" value="ECO:0007669"/>
    <property type="project" value="TreeGrafter"/>
</dbReference>
<evidence type="ECO:0000256" key="5">
    <source>
        <dbReference type="ARBA" id="ARBA00022840"/>
    </source>
</evidence>
<dbReference type="GO" id="GO:0051880">
    <property type="term" value="F:G-quadruplex DNA binding"/>
    <property type="evidence" value="ECO:0007669"/>
    <property type="project" value="TreeGrafter"/>
</dbReference>
<dbReference type="Gene3D" id="1.20.120.1080">
    <property type="match status" value="1"/>
</dbReference>
<reference evidence="10" key="1">
    <citation type="submission" date="2015-01" db="EMBL/GenBank/DDBJ databases">
        <title>Transcriptome Assembly of Fopius arisanus.</title>
        <authorList>
            <person name="Geib S."/>
        </authorList>
    </citation>
    <scope>NUCLEOTIDE SEQUENCE</scope>
</reference>
<dbReference type="FunFam" id="3.40.50.300:FF:000526">
    <property type="entry name" value="DExH-box ATP-dependent RNA helicase DExH3"/>
    <property type="match status" value="1"/>
</dbReference>
<dbReference type="SUPFAM" id="SSF52540">
    <property type="entry name" value="P-loop containing nucleoside triphosphate hydrolases"/>
    <property type="match status" value="1"/>
</dbReference>
<dbReference type="InterPro" id="IPR014001">
    <property type="entry name" value="Helicase_ATP-bd"/>
</dbReference>
<evidence type="ECO:0000256" key="7">
    <source>
        <dbReference type="ARBA" id="ARBA00060772"/>
    </source>
</evidence>
<dbReference type="InterPro" id="IPR007502">
    <property type="entry name" value="Helicase-assoc_dom"/>
</dbReference>
<evidence type="ECO:0000259" key="8">
    <source>
        <dbReference type="PROSITE" id="PS51192"/>
    </source>
</evidence>
<keyword evidence="3" id="KW-0378">Hydrolase</keyword>
<dbReference type="EMBL" id="GBYB01013757">
    <property type="protein sequence ID" value="JAG83524.1"/>
    <property type="molecule type" value="Transcribed_RNA"/>
</dbReference>
<dbReference type="GO" id="GO:0005634">
    <property type="term" value="C:nucleus"/>
    <property type="evidence" value="ECO:0007669"/>
    <property type="project" value="TreeGrafter"/>
</dbReference>
<dbReference type="PROSITE" id="PS00690">
    <property type="entry name" value="DEAH_ATP_HELICASE"/>
    <property type="match status" value="1"/>
</dbReference>
<keyword evidence="6" id="KW-0694">RNA-binding</keyword>
<evidence type="ECO:0000313" key="10">
    <source>
        <dbReference type="EMBL" id="JAG83524.1"/>
    </source>
</evidence>
<organism evidence="10">
    <name type="scientific">Fopius arisanus</name>
    <dbReference type="NCBI Taxonomy" id="64838"/>
    <lineage>
        <taxon>Eukaryota</taxon>
        <taxon>Metazoa</taxon>
        <taxon>Ecdysozoa</taxon>
        <taxon>Arthropoda</taxon>
        <taxon>Hexapoda</taxon>
        <taxon>Insecta</taxon>
        <taxon>Pterygota</taxon>
        <taxon>Neoptera</taxon>
        <taxon>Endopterygota</taxon>
        <taxon>Hymenoptera</taxon>
        <taxon>Apocrita</taxon>
        <taxon>Ichneumonoidea</taxon>
        <taxon>Braconidae</taxon>
        <taxon>Opiinae</taxon>
        <taxon>Fopius</taxon>
    </lineage>
</organism>
<dbReference type="InterPro" id="IPR027417">
    <property type="entry name" value="P-loop_NTPase"/>
</dbReference>
<keyword evidence="5" id="KW-0067">ATP-binding</keyword>
<dbReference type="GO" id="GO:0005524">
    <property type="term" value="F:ATP binding"/>
    <property type="evidence" value="ECO:0007669"/>
    <property type="project" value="UniProtKB-KW"/>
</dbReference>
<dbReference type="EC" id="3.6.4.13" evidence="1"/>
<proteinExistence type="inferred from homology"/>
<dbReference type="SMART" id="SM00847">
    <property type="entry name" value="HA2"/>
    <property type="match status" value="1"/>
</dbReference>
<dbReference type="Pfam" id="PF00270">
    <property type="entry name" value="DEAD"/>
    <property type="match status" value="1"/>
</dbReference>
<protein>
    <recommendedName>
        <fullName evidence="1">RNA helicase</fullName>
        <ecNumber evidence="1">3.6.4.13</ecNumber>
    </recommendedName>
</protein>
<gene>
    <name evidence="10" type="primary">DHX36</name>
    <name evidence="10" type="ORF">g.28002</name>
</gene>
<dbReference type="InterPro" id="IPR002464">
    <property type="entry name" value="DNA/RNA_helicase_DEAH_CS"/>
</dbReference>
<dbReference type="Gene3D" id="3.40.50.300">
    <property type="entry name" value="P-loop containing nucleotide triphosphate hydrolases"/>
    <property type="match status" value="2"/>
</dbReference>
<dbReference type="InterPro" id="IPR048333">
    <property type="entry name" value="HA2_WH"/>
</dbReference>
<dbReference type="GO" id="GO:0003724">
    <property type="term" value="F:RNA helicase activity"/>
    <property type="evidence" value="ECO:0007669"/>
    <property type="project" value="UniProtKB-EC"/>
</dbReference>
<dbReference type="Pfam" id="PF04408">
    <property type="entry name" value="WHD_HA2"/>
    <property type="match status" value="1"/>
</dbReference>
<evidence type="ECO:0000256" key="3">
    <source>
        <dbReference type="ARBA" id="ARBA00022801"/>
    </source>
</evidence>
<dbReference type="InterPro" id="IPR011545">
    <property type="entry name" value="DEAD/DEAH_box_helicase_dom"/>
</dbReference>
<dbReference type="PANTHER" id="PTHR18934:SF237">
    <property type="entry name" value="ATP-DEPENDENT DNA_RNA HELICASE DHX36"/>
    <property type="match status" value="1"/>
</dbReference>
<dbReference type="PROSITE" id="PS51192">
    <property type="entry name" value="HELICASE_ATP_BIND_1"/>
    <property type="match status" value="1"/>
</dbReference>
<dbReference type="FunFam" id="1.20.120.1080:FF:000002">
    <property type="entry name" value="Putative ATP-dependent RNA helicase DHX36"/>
    <property type="match status" value="1"/>
</dbReference>
<dbReference type="InterPro" id="IPR011709">
    <property type="entry name" value="DEAD-box_helicase_OB_fold"/>
</dbReference>
<dbReference type="GO" id="GO:0005737">
    <property type="term" value="C:cytoplasm"/>
    <property type="evidence" value="ECO:0007669"/>
    <property type="project" value="TreeGrafter"/>
</dbReference>
<evidence type="ECO:0000256" key="2">
    <source>
        <dbReference type="ARBA" id="ARBA00022741"/>
    </source>
</evidence>
<feature type="domain" description="Helicase C-terminal" evidence="9">
    <location>
        <begin position="345"/>
        <end position="518"/>
    </location>
</feature>
<feature type="domain" description="Helicase ATP-binding" evidence="8">
    <location>
        <begin position="95"/>
        <end position="263"/>
    </location>
</feature>
<dbReference type="CDD" id="cd18791">
    <property type="entry name" value="SF2_C_RHA"/>
    <property type="match status" value="1"/>
</dbReference>
<dbReference type="Pfam" id="PF21010">
    <property type="entry name" value="HA2_C"/>
    <property type="match status" value="1"/>
</dbReference>
<evidence type="ECO:0000256" key="6">
    <source>
        <dbReference type="ARBA" id="ARBA00022884"/>
    </source>
</evidence>
<evidence type="ECO:0000256" key="4">
    <source>
        <dbReference type="ARBA" id="ARBA00022806"/>
    </source>
</evidence>
<dbReference type="PANTHER" id="PTHR18934">
    <property type="entry name" value="ATP-DEPENDENT RNA HELICASE"/>
    <property type="match status" value="1"/>
</dbReference>
<accession>A0A0C9RKH2</accession>
<dbReference type="Pfam" id="PF00271">
    <property type="entry name" value="Helicase_C"/>
    <property type="match status" value="1"/>
</dbReference>
<sequence length="859" mass="97603">MATLTFPNSNLKDLEKKYSHIADSEFKREFLNVISGNFQENLAISQLLASNLVENRNLDDEFKLEQQKRESCEDYIKMCQFRSKLPSYKMKYEILDQIQRNQVVMIDGETGCGKTTQVGQFILDEEIKQGRGSVTKIVCTQPRRISAVSAAERVAAERAEPLGISVGYQVRLEKVRPRDCGSILFCTNGILYQYIRSDPTLRDFSHIILDEIHERTIDNDLIITLLKQIIPKRPDLRVILMSATINSEMFANYYDNCANIHIPGFTYPVKEFYLEDILHILPQFEFPLLKVNKNWKNFLEIKNKMKAYDDLIVPALRKMEANRTYPFYVTNKLRNPNSEELSLQLIEDLLVKISTTKKAGAILVFLPGILDISNLHRTLLNSRKFPPEKFHIYAAHSTLPLYDQKLIFEPPIAGVRKIILATSIAETSITIEDVVYVIDCGRIKVKRYDVVKKLENLACEWMSKANGKQRKGRAGRVQNGEIYKLFTRARENTFSKYPMPEILISPLEDVILQIKMLQLGKVAIFLKNVMDPPKADAIEASLCLLRNLNALDSDENLTPLGYHLAKLPLDLQTGKMVLLASIFSCIEPIFGIAASLAFKDPFYNPVDKEKEAKAAKLDFGKGEASDHIPLAEALRQYEAISSEAKAKKFCSENFLSPGTLKLLMDMRQQFAEILYEMKFLESDDPKDPRSNKNSHQISLIKAIICSALYPQIAINGGGWDGKGLKFTTLEGESVKIHPRSLNAKLPLLPSSYVTYFHKQKSSHIFLHDTTCVSQAALIFATPNCQIRHDTARTSIVVNPLLSFSCTLSKGKIAEKLRDCMYKMLEQKIIYPGAIEWRAQQDLVMEAIIEFLSENDGQLL</sequence>
<evidence type="ECO:0000256" key="1">
    <source>
        <dbReference type="ARBA" id="ARBA00012552"/>
    </source>
</evidence>
<comment type="similarity">
    <text evidence="7">Belongs to the DExH box helicase family.</text>
</comment>
<dbReference type="InterPro" id="IPR001650">
    <property type="entry name" value="Helicase_C-like"/>
</dbReference>
<dbReference type="Pfam" id="PF07717">
    <property type="entry name" value="OB_NTP_bind"/>
    <property type="match status" value="1"/>
</dbReference>
<dbReference type="PROSITE" id="PS51194">
    <property type="entry name" value="HELICASE_CTER"/>
    <property type="match status" value="1"/>
</dbReference>
<dbReference type="SMART" id="SM00487">
    <property type="entry name" value="DEXDc"/>
    <property type="match status" value="1"/>
</dbReference>
<name>A0A0C9RKH2_9HYME</name>
<dbReference type="SMART" id="SM00490">
    <property type="entry name" value="HELICc"/>
    <property type="match status" value="1"/>
</dbReference>
<keyword evidence="2" id="KW-0547">Nucleotide-binding</keyword>
<evidence type="ECO:0000259" key="9">
    <source>
        <dbReference type="PROSITE" id="PS51194"/>
    </source>
</evidence>
<dbReference type="GO" id="GO:0003678">
    <property type="term" value="F:DNA helicase activity"/>
    <property type="evidence" value="ECO:0007669"/>
    <property type="project" value="TreeGrafter"/>
</dbReference>
<dbReference type="GO" id="GO:0016787">
    <property type="term" value="F:hydrolase activity"/>
    <property type="evidence" value="ECO:0007669"/>
    <property type="project" value="UniProtKB-KW"/>
</dbReference>
<keyword evidence="4" id="KW-0347">Helicase</keyword>
<dbReference type="AlphaFoldDB" id="A0A0C9RKH2"/>